<sequence length="894" mass="101085">MEEVSAHLDRYFEENDLDDIGPDSLWLAHKAVIRGHLIQIGSRLKRERMRLLVELQERLADRETAHKSSHSQADFDALATVRRELRSTLLTDVARSLAWTRRTFYEYSNKAHTMLARKLRNQTRSKLVTSAHTPQGSITTIPSEVNQIFTAYFKQLYNHSPDHSLRNTDHVREVREFLATWKGPEPPPLLLEGLGSEVSEAEVASVIKQMKPHKAPGPDGFTAFYYKKFSPHLSKYLVKLYNGFLEGRSVPPDFLRSDVILIPKEGKDPSFPHNNRPISLLNVDYKIFTKILANRLGALLPSIIHPDQVGFIPTRQAYENTRRNVVLIERARTTGTPFLLLSLDAEKAFDRVGWPYLFHLLEQWGFPPGFCAAIRVLYNSPLMKIITTGASPESFPIGNGTRQGCPLSPMLFALALEPLLDKLRSSTSITGLQIGGKEFLVSAYADDLLLTITDPVHSVPHLLSLLRDFSEISGFKINIDKSRALPIGIPKTEVERLRLLTGFNFSTSSLTYLGVKLTSEPADMIRANYDVLIQRLIADMDTWNAFNVSWVGRIASVKMNLVPRILYLFQTLPVPVPPASLAHLQSHVDRFIWHNKRHRVARRVLHRPRAVGGLGVPSLLQYYHAAQLAQFVTFHAPPGTHRWADLESHLFAPDLLQFYFWLPKTYRPILRSTCTATINSLQIWDTVNRRFTFAKEHSAMMPFLRNRKFQPGLCPRPFANMEDLGLQRIHHLYSAGAPLQFADIRCRGPVGAADFFRYLQVMDYARTPEVRTAATSSLTAFEARCNDARITKSMISSLYVSLCSGSPIWGTQLMLHAGNEMWGMLCPVKNGRIFGTMWHTAPSMWPTKNRLTRCCFAGMLPPHSFLTWTGLPLTYAGEVAALRVRFTTCGGLAP</sequence>
<dbReference type="InterPro" id="IPR043502">
    <property type="entry name" value="DNA/RNA_pol_sf"/>
</dbReference>
<name>A0A8C5QLL3_9ANUR</name>
<reference evidence="2" key="1">
    <citation type="submission" date="2025-08" db="UniProtKB">
        <authorList>
            <consortium name="Ensembl"/>
        </authorList>
    </citation>
    <scope>IDENTIFICATION</scope>
</reference>
<evidence type="ECO:0000313" key="3">
    <source>
        <dbReference type="Proteomes" id="UP000694569"/>
    </source>
</evidence>
<keyword evidence="3" id="KW-1185">Reference proteome</keyword>
<dbReference type="PANTHER" id="PTHR31635:SF196">
    <property type="entry name" value="REVERSE TRANSCRIPTASE DOMAIN-CONTAINING PROTEIN-RELATED"/>
    <property type="match status" value="1"/>
</dbReference>
<dbReference type="Proteomes" id="UP000694569">
    <property type="component" value="Unplaced"/>
</dbReference>
<dbReference type="CDD" id="cd01650">
    <property type="entry name" value="RT_nLTR_like"/>
    <property type="match status" value="1"/>
</dbReference>
<proteinExistence type="predicted"/>
<dbReference type="PROSITE" id="PS50878">
    <property type="entry name" value="RT_POL"/>
    <property type="match status" value="1"/>
</dbReference>
<organism evidence="2 3">
    <name type="scientific">Leptobrachium leishanense</name>
    <name type="common">Leishan spiny toad</name>
    <dbReference type="NCBI Taxonomy" id="445787"/>
    <lineage>
        <taxon>Eukaryota</taxon>
        <taxon>Metazoa</taxon>
        <taxon>Chordata</taxon>
        <taxon>Craniata</taxon>
        <taxon>Vertebrata</taxon>
        <taxon>Euteleostomi</taxon>
        <taxon>Amphibia</taxon>
        <taxon>Batrachia</taxon>
        <taxon>Anura</taxon>
        <taxon>Pelobatoidea</taxon>
        <taxon>Megophryidae</taxon>
        <taxon>Leptobrachium</taxon>
    </lineage>
</organism>
<dbReference type="OrthoDB" id="6507057at2759"/>
<dbReference type="AlphaFoldDB" id="A0A8C5QLL3"/>
<dbReference type="InterPro" id="IPR000477">
    <property type="entry name" value="RT_dom"/>
</dbReference>
<dbReference type="Ensembl" id="ENSLLET00000041640.1">
    <property type="protein sequence ID" value="ENSLLEP00000040022.1"/>
    <property type="gene ID" value="ENSLLEG00000025480.1"/>
</dbReference>
<feature type="domain" description="Reverse transcriptase" evidence="1">
    <location>
        <begin position="243"/>
        <end position="517"/>
    </location>
</feature>
<evidence type="ECO:0000259" key="1">
    <source>
        <dbReference type="PROSITE" id="PS50878"/>
    </source>
</evidence>
<dbReference type="SUPFAM" id="SSF56672">
    <property type="entry name" value="DNA/RNA polymerases"/>
    <property type="match status" value="1"/>
</dbReference>
<evidence type="ECO:0000313" key="2">
    <source>
        <dbReference type="Ensembl" id="ENSLLEP00000040022.1"/>
    </source>
</evidence>
<reference evidence="2" key="2">
    <citation type="submission" date="2025-09" db="UniProtKB">
        <authorList>
            <consortium name="Ensembl"/>
        </authorList>
    </citation>
    <scope>IDENTIFICATION</scope>
</reference>
<dbReference type="PANTHER" id="PTHR31635">
    <property type="entry name" value="REVERSE TRANSCRIPTASE DOMAIN-CONTAINING PROTEIN-RELATED"/>
    <property type="match status" value="1"/>
</dbReference>
<accession>A0A8C5QLL3</accession>
<dbReference type="GeneTree" id="ENSGT00940000163630"/>
<dbReference type="Pfam" id="PF00078">
    <property type="entry name" value="RVT_1"/>
    <property type="match status" value="1"/>
</dbReference>
<protein>
    <recommendedName>
        <fullName evidence="1">Reverse transcriptase domain-containing protein</fullName>
    </recommendedName>
</protein>